<evidence type="ECO:0000313" key="1">
    <source>
        <dbReference type="EMBL" id="MDV2686047.1"/>
    </source>
</evidence>
<organism evidence="1 2">
    <name type="scientific">Alkalihalophilus lindianensis</name>
    <dbReference type="NCBI Taxonomy" id="1630542"/>
    <lineage>
        <taxon>Bacteria</taxon>
        <taxon>Bacillati</taxon>
        <taxon>Bacillota</taxon>
        <taxon>Bacilli</taxon>
        <taxon>Bacillales</taxon>
        <taxon>Bacillaceae</taxon>
        <taxon>Alkalihalophilus</taxon>
    </lineage>
</organism>
<dbReference type="RefSeq" id="WP_317123217.1">
    <property type="nucleotide sequence ID" value="NZ_JAWJBA010000006.1"/>
</dbReference>
<evidence type="ECO:0000313" key="2">
    <source>
        <dbReference type="Proteomes" id="UP001287282"/>
    </source>
</evidence>
<accession>A0ABU3XDT7</accession>
<name>A0ABU3XDT7_9BACI</name>
<protein>
    <submittedName>
        <fullName evidence="1">Uncharacterized protein</fullName>
    </submittedName>
</protein>
<dbReference type="Proteomes" id="UP001287282">
    <property type="component" value="Unassembled WGS sequence"/>
</dbReference>
<reference evidence="1 2" key="1">
    <citation type="submission" date="2023-10" db="EMBL/GenBank/DDBJ databases">
        <title>Screening of Alkalihalobacillus lindianensis BZ-TG-R113 and Its Alleviation of Salt Stress on Rapeseed Growth.</title>
        <authorList>
            <person name="Zhao B."/>
            <person name="Guo T."/>
        </authorList>
    </citation>
    <scope>NUCLEOTIDE SEQUENCE [LARGE SCALE GENOMIC DNA]</scope>
    <source>
        <strain evidence="1 2">BZ-TG-R113</strain>
    </source>
</reference>
<proteinExistence type="predicted"/>
<sequence length="123" mass="14303">MSHLVDKITAFSHTIRNEFHKHFPTEKTHKINIQELAYYIRKHSDAKKKSNEWLGLVLNEYRLSVGLVDFTLETKGHKDEKLIKVSTTEKGVDLFSYASYDDKQAVTDDHALPQYAYEFLTKG</sequence>
<dbReference type="EMBL" id="JAWJBA010000006">
    <property type="protein sequence ID" value="MDV2686047.1"/>
    <property type="molecule type" value="Genomic_DNA"/>
</dbReference>
<keyword evidence="2" id="KW-1185">Reference proteome</keyword>
<gene>
    <name evidence="1" type="ORF">RYX56_16895</name>
</gene>
<comment type="caution">
    <text evidence="1">The sequence shown here is derived from an EMBL/GenBank/DDBJ whole genome shotgun (WGS) entry which is preliminary data.</text>
</comment>